<dbReference type="Gene3D" id="3.90.1150.10">
    <property type="entry name" value="Aspartate Aminotransferase, domain 1"/>
    <property type="match status" value="1"/>
</dbReference>
<organism evidence="3 4">
    <name type="scientific">Robiginitalea myxolifaciens</name>
    <dbReference type="NCBI Taxonomy" id="400055"/>
    <lineage>
        <taxon>Bacteria</taxon>
        <taxon>Pseudomonadati</taxon>
        <taxon>Bacteroidota</taxon>
        <taxon>Flavobacteriia</taxon>
        <taxon>Flavobacteriales</taxon>
        <taxon>Flavobacteriaceae</taxon>
        <taxon>Robiginitalea</taxon>
    </lineage>
</organism>
<evidence type="ECO:0000256" key="1">
    <source>
        <dbReference type="ARBA" id="ARBA00022898"/>
    </source>
</evidence>
<dbReference type="EMBL" id="FOYQ01000001">
    <property type="protein sequence ID" value="SFR32737.1"/>
    <property type="molecule type" value="Genomic_DNA"/>
</dbReference>
<evidence type="ECO:0000313" key="4">
    <source>
        <dbReference type="Proteomes" id="UP000199534"/>
    </source>
</evidence>
<reference evidence="3 4" key="1">
    <citation type="submission" date="2016-10" db="EMBL/GenBank/DDBJ databases">
        <authorList>
            <person name="de Groot N.N."/>
        </authorList>
    </citation>
    <scope>NUCLEOTIDE SEQUENCE [LARGE SCALE GENOMIC DNA]</scope>
    <source>
        <strain evidence="3 4">DSM 21019</strain>
    </source>
</reference>
<evidence type="ECO:0000259" key="2">
    <source>
        <dbReference type="Pfam" id="PF00266"/>
    </source>
</evidence>
<dbReference type="SUPFAM" id="SSF53383">
    <property type="entry name" value="PLP-dependent transferases"/>
    <property type="match status" value="1"/>
</dbReference>
<keyword evidence="3" id="KW-0456">Lyase</keyword>
<feature type="domain" description="Aminotransferase class V" evidence="2">
    <location>
        <begin position="43"/>
        <end position="344"/>
    </location>
</feature>
<keyword evidence="4" id="KW-1185">Reference proteome</keyword>
<dbReference type="STRING" id="400055.SAMN04490243_0543"/>
<dbReference type="InterPro" id="IPR015424">
    <property type="entry name" value="PyrdxlP-dep_Trfase"/>
</dbReference>
<keyword evidence="1" id="KW-0663">Pyridoxal phosphate</keyword>
<dbReference type="InterPro" id="IPR015422">
    <property type="entry name" value="PyrdxlP-dep_Trfase_small"/>
</dbReference>
<dbReference type="Gene3D" id="3.40.640.10">
    <property type="entry name" value="Type I PLP-dependent aspartate aminotransferase-like (Major domain)"/>
    <property type="match status" value="1"/>
</dbReference>
<proteinExistence type="predicted"/>
<protein>
    <submittedName>
        <fullName evidence="3">Selenocysteine lyase/Cysteine desulfurase</fullName>
    </submittedName>
</protein>
<dbReference type="RefSeq" id="WP_245759722.1">
    <property type="nucleotide sequence ID" value="NZ_FOYQ01000001.1"/>
</dbReference>
<dbReference type="GO" id="GO:0016829">
    <property type="term" value="F:lyase activity"/>
    <property type="evidence" value="ECO:0007669"/>
    <property type="project" value="UniProtKB-KW"/>
</dbReference>
<dbReference type="Pfam" id="PF00266">
    <property type="entry name" value="Aminotran_5"/>
    <property type="match status" value="1"/>
</dbReference>
<sequence length="361" mass="39405">MQDFRLNFPLLQQSAYLNTPAWGLMHQEILAWRREYDEDFAMGGSRFKLEAMALLQQTRELAASLFNGDPDRTALVPNVSLGLNMLLEGLPKGAKVLLPADEYPSVDWPFAHREFAVTRVPLSGDPEGELSRAVERIQPEILMLSLVRWTDGLLISHDFLASLKADNPELLIIADATQYLGAFDCDFDSSGIDVLGASGYKWLLGGNGNGFVFLSEMAEARIAKRSAGFNSTSGDLDGLSGISLARSLEPGHLDTLNFGSLLKALQILQGLGLQQVETYVRDLSAALKAGLHERGLLSAEISGRPVHSSIFNIAYSKARHQAMREAGIVFSPRGGGIRVGVHCYNNTQDLERLFGALDSAE</sequence>
<name>A0A1I6FSG2_9FLAO</name>
<dbReference type="InterPro" id="IPR000192">
    <property type="entry name" value="Aminotrans_V_dom"/>
</dbReference>
<dbReference type="Proteomes" id="UP000199534">
    <property type="component" value="Unassembled WGS sequence"/>
</dbReference>
<accession>A0A1I6FSG2</accession>
<dbReference type="AlphaFoldDB" id="A0A1I6FSG2"/>
<dbReference type="InterPro" id="IPR015421">
    <property type="entry name" value="PyrdxlP-dep_Trfase_major"/>
</dbReference>
<evidence type="ECO:0000313" key="3">
    <source>
        <dbReference type="EMBL" id="SFR32737.1"/>
    </source>
</evidence>
<gene>
    <name evidence="3" type="ORF">SAMN04490243_0543</name>
</gene>